<keyword evidence="3 11" id="KW-0444">Lipid biosynthesis</keyword>
<evidence type="ECO:0000256" key="8">
    <source>
        <dbReference type="ARBA" id="ARBA00023098"/>
    </source>
</evidence>
<dbReference type="PANTHER" id="PTHR11157:SF26">
    <property type="entry name" value="ELONGATION OF LONG CHAIN FATTY ACIDS PROTEIN 1"/>
    <property type="match status" value="1"/>
</dbReference>
<dbReference type="GO" id="GO:0034625">
    <property type="term" value="P:fatty acid elongation, monounsaturated fatty acid"/>
    <property type="evidence" value="ECO:0007669"/>
    <property type="project" value="TreeGrafter"/>
</dbReference>
<keyword evidence="7 11" id="KW-1133">Transmembrane helix</keyword>
<comment type="caution">
    <text evidence="12">The sequence shown here is derived from an EMBL/GenBank/DDBJ whole genome shotgun (WGS) entry which is preliminary data.</text>
</comment>
<dbReference type="EMBL" id="CM016762">
    <property type="protein sequence ID" value="TMS37821.1"/>
    <property type="molecule type" value="Genomic_DNA"/>
</dbReference>
<gene>
    <name evidence="12" type="ORF">L596_004675</name>
</gene>
<keyword evidence="13" id="KW-1185">Reference proteome</keyword>
<evidence type="ECO:0000256" key="7">
    <source>
        <dbReference type="ARBA" id="ARBA00022989"/>
    </source>
</evidence>
<evidence type="ECO:0000256" key="11">
    <source>
        <dbReference type="RuleBase" id="RU361115"/>
    </source>
</evidence>
<feature type="transmembrane region" description="Helical" evidence="11">
    <location>
        <begin position="362"/>
        <end position="382"/>
    </location>
</feature>
<dbReference type="Proteomes" id="UP000298663">
    <property type="component" value="Chromosome X"/>
</dbReference>
<dbReference type="AlphaFoldDB" id="A0A4U8UWP5"/>
<keyword evidence="9 11" id="KW-0472">Membrane</keyword>
<keyword evidence="6 11" id="KW-0276">Fatty acid metabolism</keyword>
<evidence type="ECO:0000256" key="3">
    <source>
        <dbReference type="ARBA" id="ARBA00022516"/>
    </source>
</evidence>
<evidence type="ECO:0000256" key="9">
    <source>
        <dbReference type="ARBA" id="ARBA00023136"/>
    </source>
</evidence>
<sequence>MTWSKRPVIILAGFRSCPFKRVRLLRKRANSDLSARNFFPLSTPSHPYRATKPDEQFFAVVFRDSAALAGGVRRRPLISSLVANVALLIVPSLNRCKVSCACRRSFRFFVKVILVMDLSVEQLKQQLAEFHFDGAGLVKLLVSSPFNEQSAKSWITNHQVLALQACILYVVVVFGTKFLMRNRQPFDLFVPLNIWNCFLAVFSIFGTIKLTPEFFSTITNKGLQTSYCKIEGFTEGNNGYWVYLFIASKLIELVDTVFLVLRKRPLMFLHWYHHILTLVYAFFSYPISPGFNRWGIYLNFFVHAFMYSYYFLRSMKIRVPGFIAQFITTIQILQFIISCAILVHLGYLIYYLGVACDFDNRIFVLATFMDTTYLALFINFFLKSYVIGGGKSKYKKEKKDKKH</sequence>
<comment type="subcellular location">
    <subcellularLocation>
        <location evidence="1">Membrane</location>
        <topology evidence="1">Multi-pass membrane protein</topology>
    </subcellularLocation>
</comment>
<accession>A0A4U8UWP5</accession>
<feature type="transmembrane region" description="Helical" evidence="11">
    <location>
        <begin position="294"/>
        <end position="312"/>
    </location>
</feature>
<dbReference type="GO" id="GO:0034626">
    <property type="term" value="P:fatty acid elongation, polyunsaturated fatty acid"/>
    <property type="evidence" value="ECO:0007669"/>
    <property type="project" value="TreeGrafter"/>
</dbReference>
<organism evidence="12 13">
    <name type="scientific">Steinernema carpocapsae</name>
    <name type="common">Entomopathogenic nematode</name>
    <dbReference type="NCBI Taxonomy" id="34508"/>
    <lineage>
        <taxon>Eukaryota</taxon>
        <taxon>Metazoa</taxon>
        <taxon>Ecdysozoa</taxon>
        <taxon>Nematoda</taxon>
        <taxon>Chromadorea</taxon>
        <taxon>Rhabditida</taxon>
        <taxon>Tylenchina</taxon>
        <taxon>Panagrolaimomorpha</taxon>
        <taxon>Strongyloidoidea</taxon>
        <taxon>Steinernematidae</taxon>
        <taxon>Steinernema</taxon>
    </lineage>
</organism>
<dbReference type="EC" id="2.3.1.199" evidence="11"/>
<dbReference type="GO" id="GO:0030148">
    <property type="term" value="P:sphingolipid biosynthetic process"/>
    <property type="evidence" value="ECO:0007669"/>
    <property type="project" value="TreeGrafter"/>
</dbReference>
<comment type="catalytic activity">
    <reaction evidence="11">
        <text>a very-long-chain acyl-CoA + malonyl-CoA + H(+) = a very-long-chain 3-oxoacyl-CoA + CO2 + CoA</text>
        <dbReference type="Rhea" id="RHEA:32727"/>
        <dbReference type="ChEBI" id="CHEBI:15378"/>
        <dbReference type="ChEBI" id="CHEBI:16526"/>
        <dbReference type="ChEBI" id="CHEBI:57287"/>
        <dbReference type="ChEBI" id="CHEBI:57384"/>
        <dbReference type="ChEBI" id="CHEBI:90725"/>
        <dbReference type="ChEBI" id="CHEBI:90736"/>
        <dbReference type="EC" id="2.3.1.199"/>
    </reaction>
</comment>
<dbReference type="GO" id="GO:0005789">
    <property type="term" value="C:endoplasmic reticulum membrane"/>
    <property type="evidence" value="ECO:0007669"/>
    <property type="project" value="TreeGrafter"/>
</dbReference>
<evidence type="ECO:0000313" key="13">
    <source>
        <dbReference type="Proteomes" id="UP000298663"/>
    </source>
</evidence>
<comment type="pathway">
    <text evidence="2">Lipid metabolism; fatty acid biosynthesis.</text>
</comment>
<feature type="transmembrane region" description="Helical" evidence="11">
    <location>
        <begin position="160"/>
        <end position="180"/>
    </location>
</feature>
<evidence type="ECO:0000256" key="1">
    <source>
        <dbReference type="ARBA" id="ARBA00004141"/>
    </source>
</evidence>
<keyword evidence="8 11" id="KW-0443">Lipid metabolism</keyword>
<reference evidence="12 13" key="1">
    <citation type="journal article" date="2015" name="Genome Biol.">
        <title>Comparative genomics of Steinernema reveals deeply conserved gene regulatory networks.</title>
        <authorList>
            <person name="Dillman A.R."/>
            <person name="Macchietto M."/>
            <person name="Porter C.F."/>
            <person name="Rogers A."/>
            <person name="Williams B."/>
            <person name="Antoshechkin I."/>
            <person name="Lee M.M."/>
            <person name="Goodwin Z."/>
            <person name="Lu X."/>
            <person name="Lewis E.E."/>
            <person name="Goodrich-Blair H."/>
            <person name="Stock S.P."/>
            <person name="Adams B.J."/>
            <person name="Sternberg P.W."/>
            <person name="Mortazavi A."/>
        </authorList>
    </citation>
    <scope>NUCLEOTIDE SEQUENCE [LARGE SCALE GENOMIC DNA]</scope>
    <source>
        <strain evidence="12 13">ALL</strain>
    </source>
</reference>
<name>A0A4U8UWP5_STECR</name>
<evidence type="ECO:0000256" key="6">
    <source>
        <dbReference type="ARBA" id="ARBA00022832"/>
    </source>
</evidence>
<protein>
    <recommendedName>
        <fullName evidence="11">Elongation of very long chain fatty acids protein</fullName>
        <ecNumber evidence="11">2.3.1.199</ecNumber>
    </recommendedName>
    <alternativeName>
        <fullName evidence="11">Very-long-chain 3-oxoacyl-CoA synthase</fullName>
    </alternativeName>
</protein>
<dbReference type="Pfam" id="PF01151">
    <property type="entry name" value="ELO"/>
    <property type="match status" value="1"/>
</dbReference>
<keyword evidence="4 11" id="KW-0808">Transferase</keyword>
<reference evidence="12 13" key="2">
    <citation type="journal article" date="2019" name="G3 (Bethesda)">
        <title>Hybrid Assembly of the Genome of the Entomopathogenic Nematode Steinernema carpocapsae Identifies the X-Chromosome.</title>
        <authorList>
            <person name="Serra L."/>
            <person name="Macchietto M."/>
            <person name="Macias-Munoz A."/>
            <person name="McGill C.J."/>
            <person name="Rodriguez I.M."/>
            <person name="Rodriguez B."/>
            <person name="Murad R."/>
            <person name="Mortazavi A."/>
        </authorList>
    </citation>
    <scope>NUCLEOTIDE SEQUENCE [LARGE SCALE GENOMIC DNA]</scope>
    <source>
        <strain evidence="12 13">ALL</strain>
    </source>
</reference>
<dbReference type="InterPro" id="IPR002076">
    <property type="entry name" value="ELO_fam"/>
</dbReference>
<dbReference type="OrthoDB" id="10259681at2759"/>
<dbReference type="GO" id="GO:0009922">
    <property type="term" value="F:fatty acid elongase activity"/>
    <property type="evidence" value="ECO:0007669"/>
    <property type="project" value="UniProtKB-EC"/>
</dbReference>
<keyword evidence="5 11" id="KW-0812">Transmembrane</keyword>
<evidence type="ECO:0000256" key="10">
    <source>
        <dbReference type="ARBA" id="ARBA00023160"/>
    </source>
</evidence>
<evidence type="ECO:0000256" key="5">
    <source>
        <dbReference type="ARBA" id="ARBA00022692"/>
    </source>
</evidence>
<feature type="transmembrane region" description="Helical" evidence="11">
    <location>
        <begin position="268"/>
        <end position="288"/>
    </location>
</feature>
<proteinExistence type="inferred from homology"/>
<dbReference type="STRING" id="34508.A0A4U8UWP5"/>
<comment type="similarity">
    <text evidence="11">Belongs to the ELO family.</text>
</comment>
<dbReference type="EMBL" id="AZBU02000001">
    <property type="protein sequence ID" value="TMS37821.1"/>
    <property type="molecule type" value="Genomic_DNA"/>
</dbReference>
<dbReference type="UniPathway" id="UPA00094"/>
<dbReference type="PROSITE" id="PS01188">
    <property type="entry name" value="ELO"/>
    <property type="match status" value="1"/>
</dbReference>
<evidence type="ECO:0000256" key="2">
    <source>
        <dbReference type="ARBA" id="ARBA00005194"/>
    </source>
</evidence>
<feature type="transmembrane region" description="Helical" evidence="11">
    <location>
        <begin position="332"/>
        <end position="350"/>
    </location>
</feature>
<dbReference type="GO" id="GO:0042761">
    <property type="term" value="P:very long-chain fatty acid biosynthetic process"/>
    <property type="evidence" value="ECO:0007669"/>
    <property type="project" value="TreeGrafter"/>
</dbReference>
<evidence type="ECO:0000313" key="12">
    <source>
        <dbReference type="EMBL" id="TMS37821.1"/>
    </source>
</evidence>
<feature type="transmembrane region" description="Helical" evidence="11">
    <location>
        <begin position="192"/>
        <end position="211"/>
    </location>
</feature>
<dbReference type="GO" id="GO:0019367">
    <property type="term" value="P:fatty acid elongation, saturated fatty acid"/>
    <property type="evidence" value="ECO:0007669"/>
    <property type="project" value="TreeGrafter"/>
</dbReference>
<keyword evidence="10 11" id="KW-0275">Fatty acid biosynthesis</keyword>
<dbReference type="PANTHER" id="PTHR11157">
    <property type="entry name" value="FATTY ACID ACYL TRANSFERASE-RELATED"/>
    <property type="match status" value="1"/>
</dbReference>
<evidence type="ECO:0000256" key="4">
    <source>
        <dbReference type="ARBA" id="ARBA00022679"/>
    </source>
</evidence>
<feature type="transmembrane region" description="Helical" evidence="11">
    <location>
        <begin position="240"/>
        <end position="261"/>
    </location>
</feature>
<dbReference type="InterPro" id="IPR030457">
    <property type="entry name" value="ELO_CS"/>
</dbReference>